<proteinExistence type="predicted"/>
<organism evidence="1 2">
    <name type="scientific">Methyloceanibacter stevinii</name>
    <dbReference type="NCBI Taxonomy" id="1774970"/>
    <lineage>
        <taxon>Bacteria</taxon>
        <taxon>Pseudomonadati</taxon>
        <taxon>Pseudomonadota</taxon>
        <taxon>Alphaproteobacteria</taxon>
        <taxon>Hyphomicrobiales</taxon>
        <taxon>Hyphomicrobiaceae</taxon>
        <taxon>Methyloceanibacter</taxon>
    </lineage>
</organism>
<sequence>METMEKPLLLIGVHRDELAFGDRLAGLLGDRCDVLRVDKGLENANPTPDDEFQYRIRHAEMYQQVLQQLHRRTGPVIDIHTGLNESGRCADIYCHSEDFLSCLDHALANRAHGSASEDADIRRLKIVSHETNGSRAPSEQELRPVVWTYIPEIVWRNPRFLYVGIEVFLTAPGAGRQEDHAYARDLVLLCAGCAAQREDRAQLHAPASDGFANCRSGRCGFR</sequence>
<accession>A0A1E3VP45</accession>
<protein>
    <submittedName>
        <fullName evidence="1">Uncharacterized protein</fullName>
    </submittedName>
</protein>
<dbReference type="EMBL" id="LPWE01000011">
    <property type="protein sequence ID" value="ODR95262.1"/>
    <property type="molecule type" value="Genomic_DNA"/>
</dbReference>
<dbReference type="AlphaFoldDB" id="A0A1E3VP45"/>
<dbReference type="Proteomes" id="UP000094172">
    <property type="component" value="Unassembled WGS sequence"/>
</dbReference>
<comment type="caution">
    <text evidence="1">The sequence shown here is derived from an EMBL/GenBank/DDBJ whole genome shotgun (WGS) entry which is preliminary data.</text>
</comment>
<gene>
    <name evidence="1" type="ORF">AUC70_06115</name>
</gene>
<name>A0A1E3VP45_9HYPH</name>
<keyword evidence="2" id="KW-1185">Reference proteome</keyword>
<reference evidence="1 2" key="1">
    <citation type="journal article" date="2016" name="Environ. Microbiol.">
        <title>New Methyloceanibacter diversity from North Sea sediments includes methanotroph containing solely the soluble methane monooxygenase.</title>
        <authorList>
            <person name="Vekeman B."/>
            <person name="Kerckhof F.M."/>
            <person name="Cremers G."/>
            <person name="de Vos P."/>
            <person name="Vandamme P."/>
            <person name="Boon N."/>
            <person name="Op den Camp H.J."/>
            <person name="Heylen K."/>
        </authorList>
    </citation>
    <scope>NUCLEOTIDE SEQUENCE [LARGE SCALE GENOMIC DNA]</scope>
    <source>
        <strain evidence="1 2">R-67176</strain>
    </source>
</reference>
<evidence type="ECO:0000313" key="2">
    <source>
        <dbReference type="Proteomes" id="UP000094172"/>
    </source>
</evidence>
<dbReference type="STRING" id="1774970.AUC70_06115"/>
<evidence type="ECO:0000313" key="1">
    <source>
        <dbReference type="EMBL" id="ODR95262.1"/>
    </source>
</evidence>